<dbReference type="STRING" id="1423774.FD31_GL002675"/>
<reference evidence="2 3" key="1">
    <citation type="journal article" date="2015" name="Genome Announc.">
        <title>Expanding the biotechnology potential of lactobacilli through comparative genomics of 213 strains and associated genera.</title>
        <authorList>
            <person name="Sun Z."/>
            <person name="Harris H.M."/>
            <person name="McCann A."/>
            <person name="Guo C."/>
            <person name="Argimon S."/>
            <person name="Zhang W."/>
            <person name="Yang X."/>
            <person name="Jeffery I.B."/>
            <person name="Cooney J.C."/>
            <person name="Kagawa T.F."/>
            <person name="Liu W."/>
            <person name="Song Y."/>
            <person name="Salvetti E."/>
            <person name="Wrobel A."/>
            <person name="Rasinkangas P."/>
            <person name="Parkhill J."/>
            <person name="Rea M.C."/>
            <person name="O'Sullivan O."/>
            <person name="Ritari J."/>
            <person name="Douillard F.P."/>
            <person name="Paul Ross R."/>
            <person name="Yang R."/>
            <person name="Briner A.E."/>
            <person name="Felis G.E."/>
            <person name="de Vos W.M."/>
            <person name="Barrangou R."/>
            <person name="Klaenhammer T.R."/>
            <person name="Caufield P.W."/>
            <person name="Cui Y."/>
            <person name="Zhang H."/>
            <person name="O'Toole P.W."/>
        </authorList>
    </citation>
    <scope>NUCLEOTIDE SEQUENCE [LARGE SCALE GENOMIC DNA]</scope>
    <source>
        <strain evidence="2 3">DSM 16982</strain>
    </source>
</reference>
<sequence>MSDLTYWEKRFLQTKANQLTNTKDYELALQPHLNGLQHELDGELNKYYRRYSQTNEIPQEENEKILKNIGNSNWNMTLDKFKSKAIEGGHEKELDSEYFKSRIARLQNLETQFKQRTSRFGDEQETSLSNELVKQFDDSYMRTTYTTQLAKQKFTSNFAHFNEDQMRIIASKPWSGKNFSERIWKNYREDIPNKLMDAALRGTLLGYSPNKITSMLHESFKDIKRSNIHRLVLSEMSHITEEATARSYEESGIKEYEFMATLESHTCDDCAHLDGHIFKLSDRKDGINYPNIHPYCRCTTIPHIDDLPDVKGRWMRDPETGKGKIINNMGFDEWKQKYGKPEKNIKKLVKNMVIGINPLDKSKWPSGVRVVETPDGNKVQFESDEGRSLSSEWLEVLHHYSDNEDLLETIEYQMGNGRFGDKKQYQSIADWIKKTKEFKPAKEIIKVPGKYKKDIFEVAKADGSINKLRHDELVNIITDKYGMKIHETHQNRLSDIAMQETIKTFQQFGNIYNLLPEKIPTLNAVSPTKSGKAAAWYSSSIRTRSPQGFSVNTKYFKDRQMLDETVKNGVNGGWFSKNSDGNHVMLHELSHHIDIQLSKLNNGKSFSYKVFRDISKDNPDFKISKISDYASDSFEKQSGSTVEPFAEIMAEAYGPTPGKQAQIFKEYYEKDALEVLNNASYAGKL</sequence>
<evidence type="ECO:0000313" key="2">
    <source>
        <dbReference type="EMBL" id="KRM17483.1"/>
    </source>
</evidence>
<comment type="caution">
    <text evidence="2">The sequence shown here is derived from an EMBL/GenBank/DDBJ whole genome shotgun (WGS) entry which is preliminary data.</text>
</comment>
<name>A0A0R1WNR7_9LACO</name>
<evidence type="ECO:0000313" key="3">
    <source>
        <dbReference type="Proteomes" id="UP000051302"/>
    </source>
</evidence>
<dbReference type="Pfam" id="PF04233">
    <property type="entry name" value="Phage_Mu_F"/>
    <property type="match status" value="1"/>
</dbReference>
<proteinExistence type="predicted"/>
<organism evidence="2 3">
    <name type="scientific">Companilactobacillus nantensis DSM 16982</name>
    <dbReference type="NCBI Taxonomy" id="1423774"/>
    <lineage>
        <taxon>Bacteria</taxon>
        <taxon>Bacillati</taxon>
        <taxon>Bacillota</taxon>
        <taxon>Bacilli</taxon>
        <taxon>Lactobacillales</taxon>
        <taxon>Lactobacillaceae</taxon>
        <taxon>Companilactobacillus</taxon>
    </lineage>
</organism>
<protein>
    <submittedName>
        <fullName evidence="2">Minor head protein</fullName>
    </submittedName>
</protein>
<dbReference type="EMBL" id="AZFV01000009">
    <property type="protein sequence ID" value="KRM17483.1"/>
    <property type="molecule type" value="Genomic_DNA"/>
</dbReference>
<feature type="domain" description="Phage head morphogenesis" evidence="1">
    <location>
        <begin position="194"/>
        <end position="301"/>
    </location>
</feature>
<evidence type="ECO:0000259" key="1">
    <source>
        <dbReference type="Pfam" id="PF04233"/>
    </source>
</evidence>
<dbReference type="Proteomes" id="UP000051302">
    <property type="component" value="Unassembled WGS sequence"/>
</dbReference>
<dbReference type="AlphaFoldDB" id="A0A0R1WNR7"/>
<accession>A0A0R1WNR7</accession>
<dbReference type="PATRIC" id="fig|1423774.3.peg.2784"/>
<dbReference type="RefSeq" id="WP_057891745.1">
    <property type="nucleotide sequence ID" value="NZ_AZFV01000009.1"/>
</dbReference>
<dbReference type="InterPro" id="IPR006528">
    <property type="entry name" value="Phage_head_morphogenesis_dom"/>
</dbReference>
<dbReference type="NCBIfam" id="TIGR01641">
    <property type="entry name" value="phageSPP1_gp7"/>
    <property type="match status" value="1"/>
</dbReference>
<gene>
    <name evidence="2" type="ORF">FD31_GL002675</name>
</gene>
<keyword evidence="3" id="KW-1185">Reference proteome</keyword>